<dbReference type="EMBL" id="DP000238">
    <property type="protein sequence ID" value="ABK77465.1"/>
    <property type="molecule type" value="Genomic_DNA"/>
</dbReference>
<proteinExistence type="predicted"/>
<dbReference type="STRING" id="414004.CENSYa_0832"/>
<accession>A0RVU8</accession>
<organism evidence="1 2">
    <name type="scientific">Cenarchaeum symbiosum (strain A)</name>
    <dbReference type="NCBI Taxonomy" id="414004"/>
    <lineage>
        <taxon>Archaea</taxon>
        <taxon>Nitrososphaerota</taxon>
        <taxon>Candidatus Cenarchaeales</taxon>
        <taxon>Candidatus Cenarchaeaceae</taxon>
        <taxon>Candidatus Cenarchaeum</taxon>
    </lineage>
</organism>
<dbReference type="AlphaFoldDB" id="A0RVU8"/>
<dbReference type="EnsemblBacteria" id="ABK77465">
    <property type="protein sequence ID" value="ABK77465"/>
    <property type="gene ID" value="CENSYa_0832"/>
</dbReference>
<reference evidence="1 2" key="1">
    <citation type="journal article" date="2006" name="Proc. Natl. Acad. Sci. U.S.A.">
        <title>Genomic analysis of the uncultivated marine crenarchaeote Cenarchaeum symbiosum.</title>
        <authorList>
            <person name="Hallam S.J."/>
            <person name="Konstantinidis K.T."/>
            <person name="Putnam N."/>
            <person name="Schleper C."/>
            <person name="Watanabe Y."/>
            <person name="Sugahara J."/>
            <person name="Preston C."/>
            <person name="de la Torre J."/>
            <person name="Richardson P.M."/>
            <person name="DeLong E.F."/>
        </authorList>
    </citation>
    <scope>NUCLEOTIDE SEQUENCE [LARGE SCALE GENOMIC DNA]</scope>
    <source>
        <strain evidence="2">A</strain>
    </source>
</reference>
<dbReference type="Proteomes" id="UP000000758">
    <property type="component" value="Chromosome"/>
</dbReference>
<name>A0RVU8_CENSY</name>
<evidence type="ECO:0000313" key="1">
    <source>
        <dbReference type="EMBL" id="ABK77465.1"/>
    </source>
</evidence>
<dbReference type="Gene3D" id="3.30.70.920">
    <property type="match status" value="1"/>
</dbReference>
<sequence length="70" mass="7815">MPDTVDNVVGILKKKRRAVNEVMVVTGRADICVIMQGTMDEINGAVIDFKKIKDIVSTETMMEVEVDMGW</sequence>
<dbReference type="PATRIC" id="fig|414004.10.peg.766"/>
<gene>
    <name evidence="1" type="ordered locus">CENSYa_0832</name>
</gene>
<keyword evidence="2" id="KW-1185">Reference proteome</keyword>
<dbReference type="HOGENOM" id="CLU_2597515_0_0_2"/>
<protein>
    <recommendedName>
        <fullName evidence="3">Transcriptional regulator</fullName>
    </recommendedName>
</protein>
<evidence type="ECO:0000313" key="2">
    <source>
        <dbReference type="Proteomes" id="UP000000758"/>
    </source>
</evidence>
<dbReference type="KEGG" id="csy:CENSYa_0832"/>
<evidence type="ECO:0008006" key="3">
    <source>
        <dbReference type="Google" id="ProtNLM"/>
    </source>
</evidence>